<comment type="caution">
    <text evidence="1">The sequence shown here is derived from an EMBL/GenBank/DDBJ whole genome shotgun (WGS) entry which is preliminary data.</text>
</comment>
<protein>
    <recommendedName>
        <fullName evidence="3">Prophage protein</fullName>
    </recommendedName>
</protein>
<organism evidence="1 2">
    <name type="scientific">Cedecea davisae</name>
    <dbReference type="NCBI Taxonomy" id="158484"/>
    <lineage>
        <taxon>Bacteria</taxon>
        <taxon>Pseudomonadati</taxon>
        <taxon>Pseudomonadota</taxon>
        <taxon>Gammaproteobacteria</taxon>
        <taxon>Enterobacterales</taxon>
        <taxon>Enterobacteriaceae</taxon>
        <taxon>Cedecea</taxon>
    </lineage>
</organism>
<reference evidence="1 2" key="1">
    <citation type="submission" date="2021-04" db="EMBL/GenBank/DDBJ databases">
        <authorList>
            <person name="Seiffert S.N."/>
        </authorList>
    </citation>
    <scope>NUCLEOTIDE SEQUENCE [LARGE SCALE GENOMIC DNA]</scope>
    <source>
        <strain evidence="1 2">1</strain>
    </source>
</reference>
<dbReference type="Proteomes" id="UP000686327">
    <property type="component" value="Unassembled WGS sequence"/>
</dbReference>
<keyword evidence="2" id="KW-1185">Reference proteome</keyword>
<dbReference type="RefSeq" id="WP_216375903.1">
    <property type="nucleotide sequence ID" value="NZ_JAGRYT010000011.1"/>
</dbReference>
<name>A0ABS6DHQ9_9ENTR</name>
<proteinExistence type="predicted"/>
<reference evidence="2" key="2">
    <citation type="submission" date="2023-07" db="EMBL/GenBank/DDBJ databases">
        <title>Cedecea davisae an AmpC producer and its therapeutic implications.</title>
        <authorList>
            <person name="Notter J."/>
        </authorList>
    </citation>
    <scope>NUCLEOTIDE SEQUENCE [LARGE SCALE GENOMIC DNA]</scope>
    <source>
        <strain evidence="2">1</strain>
    </source>
</reference>
<evidence type="ECO:0000313" key="1">
    <source>
        <dbReference type="EMBL" id="MBU4682730.1"/>
    </source>
</evidence>
<evidence type="ECO:0008006" key="3">
    <source>
        <dbReference type="Google" id="ProtNLM"/>
    </source>
</evidence>
<evidence type="ECO:0000313" key="2">
    <source>
        <dbReference type="Proteomes" id="UP000686327"/>
    </source>
</evidence>
<sequence>MITKHFRLNALANQYAANLYDNVRQSNNDDAFMLDAGGQPVRVQIMGGIKGMRDLIDGYLLEALKISYPQWESIGVALLEKCVDSDGITPYGLSIWDSIKDDMGATVARSGGHDNA</sequence>
<accession>A0ABS6DHQ9</accession>
<dbReference type="EMBL" id="JAGRYU010000021">
    <property type="protein sequence ID" value="MBU4682730.1"/>
    <property type="molecule type" value="Genomic_DNA"/>
</dbReference>
<gene>
    <name evidence="1" type="ORF">KC222_11970</name>
</gene>